<dbReference type="OrthoDB" id="188042at2759"/>
<keyword evidence="1" id="KW-0472">Membrane</keyword>
<dbReference type="OMA" id="LFGQAKF"/>
<organism evidence="2 3">
    <name type="scientific">Cordyceps confragosa</name>
    <name type="common">Lecanicillium lecanii</name>
    <dbReference type="NCBI Taxonomy" id="2714763"/>
    <lineage>
        <taxon>Eukaryota</taxon>
        <taxon>Fungi</taxon>
        <taxon>Dikarya</taxon>
        <taxon>Ascomycota</taxon>
        <taxon>Pezizomycotina</taxon>
        <taxon>Sordariomycetes</taxon>
        <taxon>Hypocreomycetidae</taxon>
        <taxon>Hypocreales</taxon>
        <taxon>Cordycipitaceae</taxon>
        <taxon>Akanthomyces</taxon>
    </lineage>
</organism>
<dbReference type="EMBL" id="LUKN01001689">
    <property type="protein sequence ID" value="OAR00472.1"/>
    <property type="molecule type" value="Genomic_DNA"/>
</dbReference>
<gene>
    <name evidence="2" type="ORF">LLEC1_06055</name>
</gene>
<keyword evidence="1" id="KW-1133">Transmembrane helix</keyword>
<keyword evidence="3" id="KW-1185">Reference proteome</keyword>
<proteinExistence type="predicted"/>
<dbReference type="PANTHER" id="PTHR48174">
    <property type="entry name" value="DUF946 FAMILY PROTEIN"/>
    <property type="match status" value="1"/>
</dbReference>
<dbReference type="AlphaFoldDB" id="A0A179IEZ9"/>
<dbReference type="PANTHER" id="PTHR48174:SF5">
    <property type="entry name" value="VACUOLAR PROTEIN SORTING-ASSOCIATED PROTEIN 62"/>
    <property type="match status" value="1"/>
</dbReference>
<sequence>MDNLDLLNRPGKKKVALTSKDDVTKLPEWLYGVEPDADGRLPNATASVVIVVERSSEDVDAFYFYFYSYDQGGNMTQVKEPLGSFIGSQDGLHFGSHVGDWEHNMIRFRSGRPTGIYYSQHSDGAAYDWNDDHVTLEGGRPHVYSALGSHANYPSSGYGPRAATVYRLLTGCIDPRSEQPHDSVLFDYCDKGMLWSPVLSAYFFHLDPSSLRLTRLSPSESDRATSNFTSFFYFDGIWGDDEYAADDPRQHKVPWVGLKRFVAGPQGPAFKGLVRKGLFPDNHGGKNVLQWAAAAFMAMYPRYFRTWRKWVTILVIIVVVVLLVVGGRYGARRYKQNKQGHEQLHLDNIPLMGIAYEDDGPRSPR</sequence>
<feature type="transmembrane region" description="Helical" evidence="1">
    <location>
        <begin position="310"/>
        <end position="331"/>
    </location>
</feature>
<comment type="caution">
    <text evidence="2">The sequence shown here is derived from an EMBL/GenBank/DDBJ whole genome shotgun (WGS) entry which is preliminary data.</text>
</comment>
<evidence type="ECO:0000313" key="3">
    <source>
        <dbReference type="Proteomes" id="UP000243081"/>
    </source>
</evidence>
<protein>
    <recommendedName>
        <fullName evidence="4">Vacuolar protein sorting-associated protein 62</fullName>
    </recommendedName>
</protein>
<dbReference type="Proteomes" id="UP000243081">
    <property type="component" value="Unassembled WGS sequence"/>
</dbReference>
<reference evidence="2 3" key="1">
    <citation type="submission" date="2016-03" db="EMBL/GenBank/DDBJ databases">
        <title>Fine-scale spatial genetic structure of a fungal parasite of coffee scale insects.</title>
        <authorList>
            <person name="Jackson D."/>
            <person name="Zemenick K.A."/>
            <person name="Malloure B."/>
            <person name="Quandt C.A."/>
            <person name="James T.Y."/>
        </authorList>
    </citation>
    <scope>NUCLEOTIDE SEQUENCE [LARGE SCALE GENOMIC DNA]</scope>
    <source>
        <strain evidence="2 3">UM487</strain>
    </source>
</reference>
<evidence type="ECO:0000313" key="2">
    <source>
        <dbReference type="EMBL" id="OAR00472.1"/>
    </source>
</evidence>
<dbReference type="InterPro" id="IPR009291">
    <property type="entry name" value="Vps62"/>
</dbReference>
<keyword evidence="1" id="KW-0812">Transmembrane</keyword>
<dbReference type="Pfam" id="PF06101">
    <property type="entry name" value="Vps62"/>
    <property type="match status" value="1"/>
</dbReference>
<evidence type="ECO:0000256" key="1">
    <source>
        <dbReference type="SAM" id="Phobius"/>
    </source>
</evidence>
<evidence type="ECO:0008006" key="4">
    <source>
        <dbReference type="Google" id="ProtNLM"/>
    </source>
</evidence>
<name>A0A179IEZ9_CORDF</name>
<accession>A0A179IEZ9</accession>